<feature type="region of interest" description="Disordered" evidence="1">
    <location>
        <begin position="115"/>
        <end position="143"/>
    </location>
</feature>
<proteinExistence type="predicted"/>
<gene>
    <name evidence="2" type="ORF">SDC9_177047</name>
</gene>
<reference evidence="2" key="1">
    <citation type="submission" date="2019-08" db="EMBL/GenBank/DDBJ databases">
        <authorList>
            <person name="Kucharzyk K."/>
            <person name="Murdoch R.W."/>
            <person name="Higgins S."/>
            <person name="Loffler F."/>
        </authorList>
    </citation>
    <scope>NUCLEOTIDE SEQUENCE</scope>
</reference>
<organism evidence="2">
    <name type="scientific">bioreactor metagenome</name>
    <dbReference type="NCBI Taxonomy" id="1076179"/>
    <lineage>
        <taxon>unclassified sequences</taxon>
        <taxon>metagenomes</taxon>
        <taxon>ecological metagenomes</taxon>
    </lineage>
</organism>
<protein>
    <submittedName>
        <fullName evidence="2">Uncharacterized protein</fullName>
    </submittedName>
</protein>
<evidence type="ECO:0000256" key="1">
    <source>
        <dbReference type="SAM" id="MobiDB-lite"/>
    </source>
</evidence>
<name>A0A645GZW7_9ZZZZ</name>
<comment type="caution">
    <text evidence="2">The sequence shown here is derived from an EMBL/GenBank/DDBJ whole genome shotgun (WGS) entry which is preliminary data.</text>
</comment>
<feature type="compositionally biased region" description="Basic and acidic residues" evidence="1">
    <location>
        <begin position="127"/>
        <end position="143"/>
    </location>
</feature>
<sequence length="143" mass="16099">MGQRQPQQRQRLERVPGRHLQRYAQRPTKPCDMAVGPGALGRNTGRSGVGIALQQGSQQHRAVIHVIAEPLQRLGHLLQRQPCIGRHKVQIKGDVLHVGSPQRVIRSRLCAGPRDRRAAAAGSRSADAARHRPWTRRESRQWF</sequence>
<dbReference type="AlphaFoldDB" id="A0A645GZW7"/>
<dbReference type="EMBL" id="VSSQ01080365">
    <property type="protein sequence ID" value="MPN29594.1"/>
    <property type="molecule type" value="Genomic_DNA"/>
</dbReference>
<accession>A0A645GZW7</accession>
<evidence type="ECO:0000313" key="2">
    <source>
        <dbReference type="EMBL" id="MPN29594.1"/>
    </source>
</evidence>